<dbReference type="AlphaFoldDB" id="A0A2J7ZPQ0"/>
<gene>
    <name evidence="2" type="ORF">TSOC_011798</name>
</gene>
<dbReference type="InterPro" id="IPR035992">
    <property type="entry name" value="Ricin_B-like_lectins"/>
</dbReference>
<sequence>MAGWSSSNGGRVTLWDYYGQDNQLWILEDTGSGYYLIRNKYSRKCIDITGGSSWNGALIQQYDCGTSNGAQRWKLDAW</sequence>
<proteinExistence type="predicted"/>
<dbReference type="InterPro" id="IPR000772">
    <property type="entry name" value="Ricin_B_lectin"/>
</dbReference>
<organism evidence="2 3">
    <name type="scientific">Tetrabaena socialis</name>
    <dbReference type="NCBI Taxonomy" id="47790"/>
    <lineage>
        <taxon>Eukaryota</taxon>
        <taxon>Viridiplantae</taxon>
        <taxon>Chlorophyta</taxon>
        <taxon>core chlorophytes</taxon>
        <taxon>Chlorophyceae</taxon>
        <taxon>CS clade</taxon>
        <taxon>Chlamydomonadales</taxon>
        <taxon>Tetrabaenaceae</taxon>
        <taxon>Tetrabaena</taxon>
    </lineage>
</organism>
<dbReference type="Proteomes" id="UP000236333">
    <property type="component" value="Unassembled WGS sequence"/>
</dbReference>
<protein>
    <submittedName>
        <fullName evidence="2">Beta-agarase AgaB34</fullName>
    </submittedName>
</protein>
<dbReference type="Gene3D" id="2.80.10.50">
    <property type="match status" value="1"/>
</dbReference>
<dbReference type="Pfam" id="PF14200">
    <property type="entry name" value="RicinB_lectin_2"/>
    <property type="match status" value="1"/>
</dbReference>
<keyword evidence="3" id="KW-1185">Reference proteome</keyword>
<dbReference type="SUPFAM" id="SSF50370">
    <property type="entry name" value="Ricin B-like lectins"/>
    <property type="match status" value="1"/>
</dbReference>
<accession>A0A2J7ZPQ0</accession>
<reference evidence="2 3" key="1">
    <citation type="journal article" date="2017" name="Mol. Biol. Evol.">
        <title>The 4-celled Tetrabaena socialis nuclear genome reveals the essential components for genetic control of cell number at the origin of multicellularity in the volvocine lineage.</title>
        <authorList>
            <person name="Featherston J."/>
            <person name="Arakaki Y."/>
            <person name="Hanschen E.R."/>
            <person name="Ferris P.J."/>
            <person name="Michod R.E."/>
            <person name="Olson B.J.S.C."/>
            <person name="Nozaki H."/>
            <person name="Durand P.M."/>
        </authorList>
    </citation>
    <scope>NUCLEOTIDE SEQUENCE [LARGE SCALE GENOMIC DNA]</scope>
    <source>
        <strain evidence="2 3">NIES-571</strain>
    </source>
</reference>
<dbReference type="PROSITE" id="PS50231">
    <property type="entry name" value="RICIN_B_LECTIN"/>
    <property type="match status" value="1"/>
</dbReference>
<dbReference type="OrthoDB" id="6770063at2759"/>
<dbReference type="EMBL" id="PGGS01000694">
    <property type="protein sequence ID" value="PNH02243.1"/>
    <property type="molecule type" value="Genomic_DNA"/>
</dbReference>
<name>A0A2J7ZPQ0_9CHLO</name>
<evidence type="ECO:0000313" key="3">
    <source>
        <dbReference type="Proteomes" id="UP000236333"/>
    </source>
</evidence>
<comment type="caution">
    <text evidence="2">The sequence shown here is derived from an EMBL/GenBank/DDBJ whole genome shotgun (WGS) entry which is preliminary data.</text>
</comment>
<evidence type="ECO:0000313" key="2">
    <source>
        <dbReference type="EMBL" id="PNH02243.1"/>
    </source>
</evidence>
<feature type="domain" description="Ricin B lectin" evidence="1">
    <location>
        <begin position="3"/>
        <end position="62"/>
    </location>
</feature>
<evidence type="ECO:0000259" key="1">
    <source>
        <dbReference type="Pfam" id="PF14200"/>
    </source>
</evidence>